<protein>
    <submittedName>
        <fullName evidence="1">RHTO0S22e01706g1_1</fullName>
    </submittedName>
</protein>
<proteinExistence type="predicted"/>
<name>A0A061BM40_RHOTO</name>
<dbReference type="EMBL" id="LK052957">
    <property type="protein sequence ID" value="CDR49034.1"/>
    <property type="molecule type" value="Genomic_DNA"/>
</dbReference>
<accession>A0A061BM40</accession>
<gene>
    <name evidence="1" type="ORF">RHTO0S_22e01706g</name>
</gene>
<dbReference type="AlphaFoldDB" id="A0A061BM40"/>
<organism evidence="1">
    <name type="scientific">Rhodotorula toruloides</name>
    <name type="common">Yeast</name>
    <name type="synonym">Rhodosporidium toruloides</name>
    <dbReference type="NCBI Taxonomy" id="5286"/>
    <lineage>
        <taxon>Eukaryota</taxon>
        <taxon>Fungi</taxon>
        <taxon>Dikarya</taxon>
        <taxon>Basidiomycota</taxon>
        <taxon>Pucciniomycotina</taxon>
        <taxon>Microbotryomycetes</taxon>
        <taxon>Sporidiobolales</taxon>
        <taxon>Sporidiobolaceae</taxon>
        <taxon>Rhodotorula</taxon>
    </lineage>
</organism>
<sequence>MPRDYLTSLPVELFDYICQLVYVWDRTGPWGDGRQFLGAISKAFLPFARKRLFPTVKAYDEKKALRLLNLLATSPGAAAYVTSLTIVLDEYALSARKIKTSLLSAALANLVCVQTLTVDGAGRFAKMVLSPRKAGLLPSLAVLRVAGEFVGWTDPLAPPFYRHLSRYRHLRDLILDIRSQPRGAAY</sequence>
<dbReference type="OrthoDB" id="10280818at2759"/>
<reference evidence="1" key="1">
    <citation type="journal article" date="2014" name="Genome Announc.">
        <title>Draft genome sequence of Rhodosporidium toruloides CECT1137, an oleaginous yeast of biotechnological interest.</title>
        <authorList>
            <person name="Morin N."/>
            <person name="Calcas X."/>
            <person name="Devillers H."/>
            <person name="Durrens P."/>
            <person name="Sherman D.J."/>
            <person name="Nicaud J.-M."/>
            <person name="Neuveglise C."/>
        </authorList>
    </citation>
    <scope>NUCLEOTIDE SEQUENCE</scope>
    <source>
        <strain evidence="1">CECT1137</strain>
    </source>
</reference>
<evidence type="ECO:0000313" key="1">
    <source>
        <dbReference type="EMBL" id="CDR49034.1"/>
    </source>
</evidence>